<accession>A0A0V1GHH9</accession>
<dbReference type="AlphaFoldDB" id="A0A0V1GHH9"/>
<reference evidence="1 2" key="1">
    <citation type="submission" date="2015-01" db="EMBL/GenBank/DDBJ databases">
        <title>Evolution of Trichinella species and genotypes.</title>
        <authorList>
            <person name="Korhonen P.K."/>
            <person name="Edoardo P."/>
            <person name="Giuseppe L.R."/>
            <person name="Gasser R.B."/>
        </authorList>
    </citation>
    <scope>NUCLEOTIDE SEQUENCE [LARGE SCALE GENOMIC DNA]</scope>
    <source>
        <strain evidence="1">ISS588</strain>
    </source>
</reference>
<dbReference type="EMBL" id="JYDS01002276">
    <property type="protein sequence ID" value="KRY97624.1"/>
    <property type="molecule type" value="Genomic_DNA"/>
</dbReference>
<evidence type="ECO:0000313" key="2">
    <source>
        <dbReference type="Proteomes" id="UP000054805"/>
    </source>
</evidence>
<sequence>MAWNQQIVYGRTTCRYRYYTGILLKYRMKYTP</sequence>
<gene>
    <name evidence="1" type="ORF">T4B_7122</name>
</gene>
<organism evidence="1 2">
    <name type="scientific">Trichinella pseudospiralis</name>
    <name type="common">Parasitic roundworm</name>
    <dbReference type="NCBI Taxonomy" id="6337"/>
    <lineage>
        <taxon>Eukaryota</taxon>
        <taxon>Metazoa</taxon>
        <taxon>Ecdysozoa</taxon>
        <taxon>Nematoda</taxon>
        <taxon>Enoplea</taxon>
        <taxon>Dorylaimia</taxon>
        <taxon>Trichinellida</taxon>
        <taxon>Trichinellidae</taxon>
        <taxon>Trichinella</taxon>
    </lineage>
</organism>
<name>A0A0V1GHH9_TRIPS</name>
<protein>
    <submittedName>
        <fullName evidence="1">Uncharacterized protein</fullName>
    </submittedName>
</protein>
<dbReference type="Proteomes" id="UP000054805">
    <property type="component" value="Unassembled WGS sequence"/>
</dbReference>
<evidence type="ECO:0000313" key="1">
    <source>
        <dbReference type="EMBL" id="KRY97624.1"/>
    </source>
</evidence>
<keyword evidence="2" id="KW-1185">Reference proteome</keyword>
<proteinExistence type="predicted"/>
<comment type="caution">
    <text evidence="1">The sequence shown here is derived from an EMBL/GenBank/DDBJ whole genome shotgun (WGS) entry which is preliminary data.</text>
</comment>